<dbReference type="InterPro" id="IPR001881">
    <property type="entry name" value="EGF-like_Ca-bd_dom"/>
</dbReference>
<dbReference type="SMART" id="SM00179">
    <property type="entry name" value="EGF_CA"/>
    <property type="match status" value="3"/>
</dbReference>
<evidence type="ECO:0000313" key="7">
    <source>
        <dbReference type="EMBL" id="KAI1725301.1"/>
    </source>
</evidence>
<feature type="domain" description="EGF-like" evidence="6">
    <location>
        <begin position="334"/>
        <end position="373"/>
    </location>
</feature>
<keyword evidence="3" id="KW-0677">Repeat</keyword>
<dbReference type="Proteomes" id="UP001201812">
    <property type="component" value="Unassembled WGS sequence"/>
</dbReference>
<dbReference type="Gene3D" id="4.10.400.10">
    <property type="entry name" value="Low-density Lipoprotein Receptor"/>
    <property type="match status" value="1"/>
</dbReference>
<evidence type="ECO:0000259" key="6">
    <source>
        <dbReference type="PROSITE" id="PS50026"/>
    </source>
</evidence>
<dbReference type="PROSITE" id="PS50026">
    <property type="entry name" value="EGF_3"/>
    <property type="match status" value="3"/>
</dbReference>
<evidence type="ECO:0000256" key="3">
    <source>
        <dbReference type="ARBA" id="ARBA00022737"/>
    </source>
</evidence>
<dbReference type="PANTHER" id="PTHR24034:SF209">
    <property type="entry name" value="EGF-LIKE DOMAIN-CONTAINING PROTEIN"/>
    <property type="match status" value="1"/>
</dbReference>
<dbReference type="InterPro" id="IPR002172">
    <property type="entry name" value="LDrepeatLR_classA_rpt"/>
</dbReference>
<sequence length="613" mass="68700">MDFRSCRADQFECACGSEPRCIPSNATNDSVADCQDASDEVPYEDIACGDGTPSRTNKHIKNSEVKLCSKSEARSCGPSSYGRICIAVRGTPQCVCQLGYFRPRHMTACVPIERLPLQTTSTSSESEIQHATRNAIDEKSQQLTSFNCTELFHELNQIYPNLFTFGGTGRRLATPEIVSTEVEGISRVSRLKQVTIKLNEKSDEDQGNTPGLILRDEKMPDSGFDIDPKPIIKEAEIIHSLKDELSECDPSNRSSCSEKDKICARIMDTVKNETKAAGKCVVPVNECLNRTLNDCDRNARCMDNDLGYECLCPEGYIDTSQTPSHWPGRSCRKLVNECRSPLQNDCDRNSDCIDEPLGFTCRCREGFFDNSDQGAKRRGRKCIKLANECKNGEAKCDRMAICTDTKHAYQCRCPDGYLDNSPNPLVEPGRVCLLSKLAENDERLTDYPIKELPQALQRRCICLEIAIHQTVSQQPLSAFKPWLEPFVNAEEDLSMWTNQIQGQNALEWSFFPQYLSYCRILRKGSTAHVLFKWSTATRRKLRRLLHSSWLVNLFSLVAALRAKKNAKMKACCCSSSATEKPQPAARPLQWSVVVGKGKGARSNPWTKLDAVTF</sequence>
<evidence type="ECO:0000313" key="8">
    <source>
        <dbReference type="Proteomes" id="UP001201812"/>
    </source>
</evidence>
<feature type="domain" description="EGF-like" evidence="6">
    <location>
        <begin position="283"/>
        <end position="321"/>
    </location>
</feature>
<dbReference type="Gene3D" id="2.10.25.10">
    <property type="entry name" value="Laminin"/>
    <property type="match status" value="3"/>
</dbReference>
<keyword evidence="1 5" id="KW-0245">EGF-like domain</keyword>
<dbReference type="PANTHER" id="PTHR24034">
    <property type="entry name" value="EGF-LIKE DOMAIN-CONTAINING PROTEIN"/>
    <property type="match status" value="1"/>
</dbReference>
<evidence type="ECO:0000256" key="4">
    <source>
        <dbReference type="ARBA" id="ARBA00023157"/>
    </source>
</evidence>
<evidence type="ECO:0000256" key="5">
    <source>
        <dbReference type="PROSITE-ProRule" id="PRU00076"/>
    </source>
</evidence>
<keyword evidence="2" id="KW-0732">Signal</keyword>
<dbReference type="PROSITE" id="PS50068">
    <property type="entry name" value="LDLRA_2"/>
    <property type="match status" value="1"/>
</dbReference>
<dbReference type="InterPro" id="IPR049883">
    <property type="entry name" value="NOTCH1_EGF-like"/>
</dbReference>
<proteinExistence type="predicted"/>
<dbReference type="InterPro" id="IPR036055">
    <property type="entry name" value="LDL_receptor-like_sf"/>
</dbReference>
<dbReference type="InterPro" id="IPR000152">
    <property type="entry name" value="EGF-type_Asp/Asn_hydroxyl_site"/>
</dbReference>
<dbReference type="PROSITE" id="PS00010">
    <property type="entry name" value="ASX_HYDROXYL"/>
    <property type="match status" value="3"/>
</dbReference>
<gene>
    <name evidence="7" type="ORF">DdX_01956</name>
</gene>
<dbReference type="InterPro" id="IPR050751">
    <property type="entry name" value="ECM_structural_protein"/>
</dbReference>
<dbReference type="AlphaFoldDB" id="A0AAD4NGQ7"/>
<dbReference type="InterPro" id="IPR000742">
    <property type="entry name" value="EGF"/>
</dbReference>
<dbReference type="Pfam" id="PF07645">
    <property type="entry name" value="EGF_CA"/>
    <property type="match status" value="3"/>
</dbReference>
<dbReference type="SUPFAM" id="SSF57196">
    <property type="entry name" value="EGF/Laminin"/>
    <property type="match status" value="1"/>
</dbReference>
<dbReference type="CDD" id="cd00054">
    <property type="entry name" value="EGF_CA"/>
    <property type="match status" value="2"/>
</dbReference>
<accession>A0AAD4NGQ7</accession>
<dbReference type="EMBL" id="JAKKPZ010000002">
    <property type="protein sequence ID" value="KAI1725301.1"/>
    <property type="molecule type" value="Genomic_DNA"/>
</dbReference>
<name>A0AAD4NGQ7_9BILA</name>
<evidence type="ECO:0000256" key="1">
    <source>
        <dbReference type="ARBA" id="ARBA00022536"/>
    </source>
</evidence>
<organism evidence="7 8">
    <name type="scientific">Ditylenchus destructor</name>
    <dbReference type="NCBI Taxonomy" id="166010"/>
    <lineage>
        <taxon>Eukaryota</taxon>
        <taxon>Metazoa</taxon>
        <taxon>Ecdysozoa</taxon>
        <taxon>Nematoda</taxon>
        <taxon>Chromadorea</taxon>
        <taxon>Rhabditida</taxon>
        <taxon>Tylenchina</taxon>
        <taxon>Tylenchomorpha</taxon>
        <taxon>Sphaerularioidea</taxon>
        <taxon>Anguinidae</taxon>
        <taxon>Anguininae</taxon>
        <taxon>Ditylenchus</taxon>
    </lineage>
</organism>
<feature type="domain" description="EGF-like" evidence="6">
    <location>
        <begin position="385"/>
        <end position="423"/>
    </location>
</feature>
<comment type="caution">
    <text evidence="7">The sequence shown here is derived from an EMBL/GenBank/DDBJ whole genome shotgun (WGS) entry which is preliminary data.</text>
</comment>
<evidence type="ECO:0000256" key="2">
    <source>
        <dbReference type="ARBA" id="ARBA00022729"/>
    </source>
</evidence>
<dbReference type="SUPFAM" id="SSF57424">
    <property type="entry name" value="LDL receptor-like module"/>
    <property type="match status" value="1"/>
</dbReference>
<keyword evidence="4" id="KW-1015">Disulfide bond</keyword>
<dbReference type="SMART" id="SM00181">
    <property type="entry name" value="EGF"/>
    <property type="match status" value="4"/>
</dbReference>
<comment type="caution">
    <text evidence="5">Lacks conserved residue(s) required for the propagation of feature annotation.</text>
</comment>
<protein>
    <submittedName>
        <fullName evidence="7">Calcium-binding EGF domain-containing protein</fullName>
    </submittedName>
</protein>
<keyword evidence="8" id="KW-1185">Reference proteome</keyword>
<dbReference type="GO" id="GO:0005509">
    <property type="term" value="F:calcium ion binding"/>
    <property type="evidence" value="ECO:0007669"/>
    <property type="project" value="InterPro"/>
</dbReference>
<reference evidence="7" key="1">
    <citation type="submission" date="2022-01" db="EMBL/GenBank/DDBJ databases">
        <title>Genome Sequence Resource for Two Populations of Ditylenchus destructor, the Migratory Endoparasitic Phytonematode.</title>
        <authorList>
            <person name="Zhang H."/>
            <person name="Lin R."/>
            <person name="Xie B."/>
        </authorList>
    </citation>
    <scope>NUCLEOTIDE SEQUENCE</scope>
    <source>
        <strain evidence="7">BazhouSP</strain>
    </source>
</reference>